<dbReference type="InParanoid" id="A0A162XHB8"/>
<dbReference type="RefSeq" id="XP_018292935.1">
    <property type="nucleotide sequence ID" value="XM_018435605.1"/>
</dbReference>
<keyword evidence="2" id="KW-1185">Reference proteome</keyword>
<accession>A0A162XHB8</accession>
<reference evidence="2" key="1">
    <citation type="submission" date="2015-06" db="EMBL/GenBank/DDBJ databases">
        <title>Expansion of signal transduction pathways in fungi by whole-genome duplication.</title>
        <authorList>
            <consortium name="DOE Joint Genome Institute"/>
            <person name="Corrochano L.M."/>
            <person name="Kuo A."/>
            <person name="Marcet-Houben M."/>
            <person name="Polaino S."/>
            <person name="Salamov A."/>
            <person name="Villalobos J.M."/>
            <person name="Alvarez M.I."/>
            <person name="Avalos J."/>
            <person name="Benito E.P."/>
            <person name="Benoit I."/>
            <person name="Burger G."/>
            <person name="Camino L.P."/>
            <person name="Canovas D."/>
            <person name="Cerda-Olmedo E."/>
            <person name="Cheng J.-F."/>
            <person name="Dominguez A."/>
            <person name="Elias M."/>
            <person name="Eslava A.P."/>
            <person name="Glaser F."/>
            <person name="Grimwood J."/>
            <person name="Gutierrez G."/>
            <person name="Heitman J."/>
            <person name="Henrissat B."/>
            <person name="Iturriaga E.A."/>
            <person name="Lang B.F."/>
            <person name="Lavin J.L."/>
            <person name="Lee S."/>
            <person name="Li W."/>
            <person name="Lindquist E."/>
            <person name="Lopez-Garcia S."/>
            <person name="Luque E.M."/>
            <person name="Marcos A.T."/>
            <person name="Martin J."/>
            <person name="McCluskey K."/>
            <person name="Medina H.R."/>
            <person name="Miralles-Duran A."/>
            <person name="Miyazaki A."/>
            <person name="Munoz-Torres E."/>
            <person name="Oguiza J.A."/>
            <person name="Ohm R."/>
            <person name="Olmedo M."/>
            <person name="Orejas M."/>
            <person name="Ortiz-Castellanos L."/>
            <person name="Pisabarro A.G."/>
            <person name="Rodriguez-Romero J."/>
            <person name="Ruiz-Herrera J."/>
            <person name="Ruiz-Vazquez R."/>
            <person name="Sanz C."/>
            <person name="Schackwitz W."/>
            <person name="Schmutz J."/>
            <person name="Shahriari M."/>
            <person name="Shelest E."/>
            <person name="Silva-Franco F."/>
            <person name="Soanes D."/>
            <person name="Syed K."/>
            <person name="Tagua V.G."/>
            <person name="Talbot N.J."/>
            <person name="Thon M."/>
            <person name="De vries R.P."/>
            <person name="Wiebenga A."/>
            <person name="Yadav J.S."/>
            <person name="Braun E.L."/>
            <person name="Baker S."/>
            <person name="Garre V."/>
            <person name="Horwitz B."/>
            <person name="Torres-Martinez S."/>
            <person name="Idnurm A."/>
            <person name="Herrera-Estrella A."/>
            <person name="Gabaldon T."/>
            <person name="Grigoriev I.V."/>
        </authorList>
    </citation>
    <scope>NUCLEOTIDE SEQUENCE [LARGE SCALE GENOMIC DNA]</scope>
    <source>
        <strain evidence="2">NRRL 1555(-)</strain>
    </source>
</reference>
<evidence type="ECO:0000313" key="2">
    <source>
        <dbReference type="Proteomes" id="UP000077315"/>
    </source>
</evidence>
<name>A0A162XHB8_PHYB8</name>
<dbReference type="VEuPathDB" id="FungiDB:PHYBLDRAFT_167230"/>
<dbReference type="AlphaFoldDB" id="A0A162XHB8"/>
<dbReference type="GeneID" id="28996511"/>
<dbReference type="EMBL" id="KV440978">
    <property type="protein sequence ID" value="OAD74895.1"/>
    <property type="molecule type" value="Genomic_DNA"/>
</dbReference>
<proteinExistence type="predicted"/>
<evidence type="ECO:0000313" key="1">
    <source>
        <dbReference type="EMBL" id="OAD74895.1"/>
    </source>
</evidence>
<dbReference type="Proteomes" id="UP000077315">
    <property type="component" value="Unassembled WGS sequence"/>
</dbReference>
<organism evidence="1 2">
    <name type="scientific">Phycomyces blakesleeanus (strain ATCC 8743b / DSM 1359 / FGSC 10004 / NBRC 33097 / NRRL 1555)</name>
    <dbReference type="NCBI Taxonomy" id="763407"/>
    <lineage>
        <taxon>Eukaryota</taxon>
        <taxon>Fungi</taxon>
        <taxon>Fungi incertae sedis</taxon>
        <taxon>Mucoromycota</taxon>
        <taxon>Mucoromycotina</taxon>
        <taxon>Mucoromycetes</taxon>
        <taxon>Mucorales</taxon>
        <taxon>Phycomycetaceae</taxon>
        <taxon>Phycomyces</taxon>
    </lineage>
</organism>
<gene>
    <name evidence="1" type="ORF">PHYBLDRAFT_167230</name>
</gene>
<protein>
    <submittedName>
        <fullName evidence="1">Uncharacterized protein</fullName>
    </submittedName>
</protein>
<sequence>MSRPSRTKINICLATLEEGFARLRAQVENGQPIPTQFLQESPQGVVNHHVHALVEDCVRDIKRPAFYVQPRNWCLSTKMLKRAIQEHLTQGNKNAAHEMYKVAAKLATKLVQSIFIKARTNNTPITTWGAVPDYTKSRLACMLERKANKRNIAFRRFETS</sequence>